<dbReference type="InterPro" id="IPR029058">
    <property type="entry name" value="AB_hydrolase_fold"/>
</dbReference>
<dbReference type="PANTHER" id="PTHR43798">
    <property type="entry name" value="MONOACYLGLYCEROL LIPASE"/>
    <property type="match status" value="1"/>
</dbReference>
<accession>A0ABP4C6L7</accession>
<dbReference type="Gene3D" id="3.40.50.1820">
    <property type="entry name" value="alpha/beta hydrolase"/>
    <property type="match status" value="1"/>
</dbReference>
<organism evidence="3 4">
    <name type="scientific">Actinocorallia libanotica</name>
    <dbReference type="NCBI Taxonomy" id="46162"/>
    <lineage>
        <taxon>Bacteria</taxon>
        <taxon>Bacillati</taxon>
        <taxon>Actinomycetota</taxon>
        <taxon>Actinomycetes</taxon>
        <taxon>Streptosporangiales</taxon>
        <taxon>Thermomonosporaceae</taxon>
        <taxon>Actinocorallia</taxon>
    </lineage>
</organism>
<dbReference type="InterPro" id="IPR050266">
    <property type="entry name" value="AB_hydrolase_sf"/>
</dbReference>
<evidence type="ECO:0000313" key="4">
    <source>
        <dbReference type="Proteomes" id="UP001500665"/>
    </source>
</evidence>
<evidence type="ECO:0000256" key="1">
    <source>
        <dbReference type="ARBA" id="ARBA00022801"/>
    </source>
</evidence>
<gene>
    <name evidence="3" type="ORF">GCM10009550_54910</name>
</gene>
<name>A0ABP4C6L7_9ACTN</name>
<dbReference type="Proteomes" id="UP001500665">
    <property type="component" value="Unassembled WGS sequence"/>
</dbReference>
<keyword evidence="4" id="KW-1185">Reference proteome</keyword>
<evidence type="ECO:0000313" key="3">
    <source>
        <dbReference type="EMBL" id="GAA0961800.1"/>
    </source>
</evidence>
<comment type="caution">
    <text evidence="3">The sequence shown here is derived from an EMBL/GenBank/DDBJ whole genome shotgun (WGS) entry which is preliminary data.</text>
</comment>
<keyword evidence="1 3" id="KW-0378">Hydrolase</keyword>
<evidence type="ECO:0000259" key="2">
    <source>
        <dbReference type="Pfam" id="PF12697"/>
    </source>
</evidence>
<reference evidence="4" key="1">
    <citation type="journal article" date="2019" name="Int. J. Syst. Evol. Microbiol.">
        <title>The Global Catalogue of Microorganisms (GCM) 10K type strain sequencing project: providing services to taxonomists for standard genome sequencing and annotation.</title>
        <authorList>
            <consortium name="The Broad Institute Genomics Platform"/>
            <consortium name="The Broad Institute Genome Sequencing Center for Infectious Disease"/>
            <person name="Wu L."/>
            <person name="Ma J."/>
        </authorList>
    </citation>
    <scope>NUCLEOTIDE SEQUENCE [LARGE SCALE GENOMIC DNA]</scope>
    <source>
        <strain evidence="4">JCM 10696</strain>
    </source>
</reference>
<dbReference type="PANTHER" id="PTHR43798:SF31">
    <property type="entry name" value="AB HYDROLASE SUPERFAMILY PROTEIN YCLE"/>
    <property type="match status" value="1"/>
</dbReference>
<dbReference type="Pfam" id="PF12697">
    <property type="entry name" value="Abhydrolase_6"/>
    <property type="match status" value="1"/>
</dbReference>
<proteinExistence type="predicted"/>
<dbReference type="RefSeq" id="WP_344243871.1">
    <property type="nucleotide sequence ID" value="NZ_BAAAHH010000026.1"/>
</dbReference>
<protein>
    <submittedName>
        <fullName evidence="3">Alpha/beta hydrolase</fullName>
    </submittedName>
</protein>
<sequence length="349" mass="37341">MTRRNVMLAATALGLGAAGAAGGMALQRHALRRLRLRPDPHAGEQFGALRGTPVPVLADDGTRLYAEIDNDDRTDLAVVFCHGWTLTGDSWHFQRKALRGLGRLVFWDQRGHGRSGSADDRSSYCVDQLAHDLRAVIEQTVPPETPVVLVGHSMGGMTIMKFADEHPELIGGKVRAAGLLCTSSGGLGEVTLGLPAALARVNRLLMPHGLKAAGLGSGVLERLRHLGRDSALLVEDLVAFGPDASPSAVLFAEEMMTATRMQALTGFIHSMTSVPELSPCNALRKAETLIIAAENDALTPVEHSLTLATKCPDARLEVIPTAGHMAMMERPSIVSDHLGDLIERTRKTL</sequence>
<feature type="domain" description="AB hydrolase-1" evidence="2">
    <location>
        <begin position="78"/>
        <end position="333"/>
    </location>
</feature>
<dbReference type="EMBL" id="BAAAHH010000026">
    <property type="protein sequence ID" value="GAA0961800.1"/>
    <property type="molecule type" value="Genomic_DNA"/>
</dbReference>
<dbReference type="InterPro" id="IPR000073">
    <property type="entry name" value="AB_hydrolase_1"/>
</dbReference>
<dbReference type="SUPFAM" id="SSF53474">
    <property type="entry name" value="alpha/beta-Hydrolases"/>
    <property type="match status" value="1"/>
</dbReference>
<dbReference type="GO" id="GO:0016787">
    <property type="term" value="F:hydrolase activity"/>
    <property type="evidence" value="ECO:0007669"/>
    <property type="project" value="UniProtKB-KW"/>
</dbReference>